<dbReference type="Proteomes" id="UP000177622">
    <property type="component" value="Unassembled WGS sequence"/>
</dbReference>
<dbReference type="OrthoDB" id="10289194at2759"/>
<protein>
    <submittedName>
        <fullName evidence="1">Uncharacterized protein</fullName>
    </submittedName>
</protein>
<evidence type="ECO:0000313" key="2">
    <source>
        <dbReference type="Proteomes" id="UP000177622"/>
    </source>
</evidence>
<accession>A0A1F5LSF7</accession>
<comment type="caution">
    <text evidence="1">The sequence shown here is derived from an EMBL/GenBank/DDBJ whole genome shotgun (WGS) entry which is preliminary data.</text>
</comment>
<dbReference type="GeneID" id="34572963"/>
<reference evidence="1 2" key="1">
    <citation type="journal article" date="2016" name="Sci. Rep.">
        <title>Penicillium arizonense, a new, genome sequenced fungal species, reveals a high chemical diversity in secreted metabolites.</title>
        <authorList>
            <person name="Grijseels S."/>
            <person name="Nielsen J.C."/>
            <person name="Randelovic M."/>
            <person name="Nielsen J."/>
            <person name="Nielsen K.F."/>
            <person name="Workman M."/>
            <person name="Frisvad J.C."/>
        </authorList>
    </citation>
    <scope>NUCLEOTIDE SEQUENCE [LARGE SCALE GENOMIC DNA]</scope>
    <source>
        <strain evidence="1 2">CBS 141311</strain>
    </source>
</reference>
<sequence>MDDPYWDPYWATELRGDQIDYPNSLPANILLDLTYRIRYEKLKAMTEHYAYQVADERNKSYVLIIGSFHESKTTTRRGQKTTKPDGCHFTVNLEPGEESVHVYYNLHVPDNRQYEWVGQSVVPALKQGETHRRIDPLQCKGRWVFDGQHMVDPYALASGSRH</sequence>
<gene>
    <name evidence="1" type="ORF">PENARI_c003G03360</name>
</gene>
<proteinExistence type="predicted"/>
<dbReference type="AlphaFoldDB" id="A0A1F5LSF7"/>
<name>A0A1F5LSF7_PENAI</name>
<evidence type="ECO:0000313" key="1">
    <source>
        <dbReference type="EMBL" id="OGE56144.1"/>
    </source>
</evidence>
<dbReference type="EMBL" id="LXJU01000003">
    <property type="protein sequence ID" value="OGE56144.1"/>
    <property type="molecule type" value="Genomic_DNA"/>
</dbReference>
<dbReference type="RefSeq" id="XP_022491572.1">
    <property type="nucleotide sequence ID" value="XM_022628229.1"/>
</dbReference>
<keyword evidence="2" id="KW-1185">Reference proteome</keyword>
<organism evidence="1 2">
    <name type="scientific">Penicillium arizonense</name>
    <dbReference type="NCBI Taxonomy" id="1835702"/>
    <lineage>
        <taxon>Eukaryota</taxon>
        <taxon>Fungi</taxon>
        <taxon>Dikarya</taxon>
        <taxon>Ascomycota</taxon>
        <taxon>Pezizomycotina</taxon>
        <taxon>Eurotiomycetes</taxon>
        <taxon>Eurotiomycetidae</taxon>
        <taxon>Eurotiales</taxon>
        <taxon>Aspergillaceae</taxon>
        <taxon>Penicillium</taxon>
    </lineage>
</organism>